<dbReference type="Proteomes" id="UP000009222">
    <property type="component" value="Chromosome"/>
</dbReference>
<dbReference type="InParanoid" id="F5YA27"/>
<dbReference type="SMART" id="SM00897">
    <property type="entry name" value="FIST"/>
    <property type="match status" value="1"/>
</dbReference>
<dbReference type="Pfam" id="PF10442">
    <property type="entry name" value="FIST_C"/>
    <property type="match status" value="1"/>
</dbReference>
<evidence type="ECO:0000313" key="3">
    <source>
        <dbReference type="EMBL" id="AEF81928.1"/>
    </source>
</evidence>
<dbReference type="PANTHER" id="PTHR40252">
    <property type="entry name" value="BLR0328 PROTEIN"/>
    <property type="match status" value="1"/>
</dbReference>
<dbReference type="SMART" id="SM01204">
    <property type="entry name" value="FIST_C"/>
    <property type="match status" value="1"/>
</dbReference>
<evidence type="ECO:0000259" key="2">
    <source>
        <dbReference type="SMART" id="SM01204"/>
    </source>
</evidence>
<dbReference type="STRING" id="545695.TREAZ_2034"/>
<feature type="domain" description="FIST" evidence="1">
    <location>
        <begin position="33"/>
        <end position="230"/>
    </location>
</feature>
<dbReference type="PANTHER" id="PTHR40252:SF2">
    <property type="entry name" value="BLR0328 PROTEIN"/>
    <property type="match status" value="1"/>
</dbReference>
<keyword evidence="4" id="KW-1185">Reference proteome</keyword>
<dbReference type="Pfam" id="PF08495">
    <property type="entry name" value="FIST"/>
    <property type="match status" value="1"/>
</dbReference>
<dbReference type="RefSeq" id="WP_015710013.1">
    <property type="nucleotide sequence ID" value="NC_015577.1"/>
</dbReference>
<reference evidence="3 4" key="2">
    <citation type="journal article" date="2011" name="ISME J.">
        <title>RNA-seq reveals cooperative metabolic interactions between two termite-gut spirochete species in co-culture.</title>
        <authorList>
            <person name="Rosenthal A.Z."/>
            <person name="Matson E.G."/>
            <person name="Eldar A."/>
            <person name="Leadbetter J.R."/>
        </authorList>
    </citation>
    <scope>NUCLEOTIDE SEQUENCE [LARGE SCALE GENOMIC DNA]</scope>
    <source>
        <strain evidence="4">ATCC BAA-888 / DSM 13862 / ZAS-9</strain>
    </source>
</reference>
<dbReference type="HOGENOM" id="CLU_696262_0_0_12"/>
<gene>
    <name evidence="3" type="ordered locus">TREAZ_2034</name>
</gene>
<feature type="domain" description="FIST C-domain" evidence="2">
    <location>
        <begin position="230"/>
        <end position="375"/>
    </location>
</feature>
<dbReference type="EMBL" id="CP001841">
    <property type="protein sequence ID" value="AEF81928.1"/>
    <property type="molecule type" value="Genomic_DNA"/>
</dbReference>
<evidence type="ECO:0000259" key="1">
    <source>
        <dbReference type="SMART" id="SM00897"/>
    </source>
</evidence>
<dbReference type="KEGG" id="taz:TREAZ_2034"/>
<organism evidence="3 4">
    <name type="scientific">Leadbettera azotonutricia (strain ATCC BAA-888 / DSM 13862 / ZAS-9)</name>
    <name type="common">Treponema azotonutricium</name>
    <dbReference type="NCBI Taxonomy" id="545695"/>
    <lineage>
        <taxon>Bacteria</taxon>
        <taxon>Pseudomonadati</taxon>
        <taxon>Spirochaetota</taxon>
        <taxon>Spirochaetia</taxon>
        <taxon>Spirochaetales</taxon>
        <taxon>Breznakiellaceae</taxon>
        <taxon>Leadbettera</taxon>
    </lineage>
</organism>
<evidence type="ECO:0000313" key="4">
    <source>
        <dbReference type="Proteomes" id="UP000009222"/>
    </source>
</evidence>
<evidence type="ECO:0008006" key="5">
    <source>
        <dbReference type="Google" id="ProtNLM"/>
    </source>
</evidence>
<sequence>MLSATAISYELDDSEAAARELAASIKEKLSLKKNSLGILFCDADCDGAALSAELEKLLGITVGGMTTLAELENSGCLDGALVLIVLTADDCFFSPAVSTSLIGNNYEEKMVAAYEASAHGVSGFGEKPAFIFAFCPSGMSFSGDKYPDVLSKAAPNVPIIGGVSSDDYDYKRARVFLSGKAYLDSLVLISVWGRAKPIFSLRHVTSRFAERIRRVVRAEGNKVFTVGDETFVKYLEGFGLKTNVPDILLAFNSYPMMLTREGGDEIPLMRHISALDPKDGSGTFLGDVPAGSLANICLVSKKDVMAACRESMEALLEETQKQGDYQYSTIFCISCCGRAMILGSDSDAEGQILSELLPKNLNLAGAYCLGEICPARYKDGEAANRFHNCSITFCAI</sequence>
<dbReference type="InterPro" id="IPR019494">
    <property type="entry name" value="FIST_C"/>
</dbReference>
<dbReference type="OrthoDB" id="357405at2"/>
<proteinExistence type="predicted"/>
<dbReference type="InterPro" id="IPR013702">
    <property type="entry name" value="FIST_domain_N"/>
</dbReference>
<name>F5YA27_LEAAZ</name>
<reference evidence="4" key="1">
    <citation type="submission" date="2009-12" db="EMBL/GenBank/DDBJ databases">
        <title>Complete sequence of Treponema azotonutricium strain ZAS-9.</title>
        <authorList>
            <person name="Tetu S.G."/>
            <person name="Matson E."/>
            <person name="Ren Q."/>
            <person name="Seshadri R."/>
            <person name="Elbourne L."/>
            <person name="Hassan K.A."/>
            <person name="Durkin A."/>
            <person name="Radune D."/>
            <person name="Mohamoud Y."/>
            <person name="Shay R."/>
            <person name="Jin S."/>
            <person name="Zhang X."/>
            <person name="Lucey K."/>
            <person name="Ballor N.R."/>
            <person name="Ottesen E."/>
            <person name="Rosenthal R."/>
            <person name="Allen A."/>
            <person name="Leadbetter J.R."/>
            <person name="Paulsen I.T."/>
        </authorList>
    </citation>
    <scope>NUCLEOTIDE SEQUENCE [LARGE SCALE GENOMIC DNA]</scope>
    <source>
        <strain evidence="4">ATCC BAA-888 / DSM 13862 / ZAS-9</strain>
    </source>
</reference>
<accession>F5YA27</accession>
<dbReference type="eggNOG" id="COG3287">
    <property type="taxonomic scope" value="Bacteria"/>
</dbReference>
<dbReference type="AlphaFoldDB" id="F5YA27"/>
<protein>
    <recommendedName>
        <fullName evidence="5">FIST C-domain domain-containing protein</fullName>
    </recommendedName>
</protein>